<organism evidence="1 2">
    <name type="scientific">Portunus trituberculatus</name>
    <name type="common">Swimming crab</name>
    <name type="synonym">Neptunus trituberculatus</name>
    <dbReference type="NCBI Taxonomy" id="210409"/>
    <lineage>
        <taxon>Eukaryota</taxon>
        <taxon>Metazoa</taxon>
        <taxon>Ecdysozoa</taxon>
        <taxon>Arthropoda</taxon>
        <taxon>Crustacea</taxon>
        <taxon>Multicrustacea</taxon>
        <taxon>Malacostraca</taxon>
        <taxon>Eumalacostraca</taxon>
        <taxon>Eucarida</taxon>
        <taxon>Decapoda</taxon>
        <taxon>Pleocyemata</taxon>
        <taxon>Brachyura</taxon>
        <taxon>Eubrachyura</taxon>
        <taxon>Portunoidea</taxon>
        <taxon>Portunidae</taxon>
        <taxon>Portuninae</taxon>
        <taxon>Portunus</taxon>
    </lineage>
</organism>
<accession>A0A5B7IZ10</accession>
<proteinExistence type="predicted"/>
<dbReference type="AlphaFoldDB" id="A0A5B7IZ10"/>
<keyword evidence="2" id="KW-1185">Reference proteome</keyword>
<evidence type="ECO:0000313" key="1">
    <source>
        <dbReference type="EMBL" id="MPC89162.1"/>
    </source>
</evidence>
<reference evidence="1 2" key="1">
    <citation type="submission" date="2019-05" db="EMBL/GenBank/DDBJ databases">
        <title>Another draft genome of Portunus trituberculatus and its Hox gene families provides insights of decapod evolution.</title>
        <authorList>
            <person name="Jeong J.-H."/>
            <person name="Song I."/>
            <person name="Kim S."/>
            <person name="Choi T."/>
            <person name="Kim D."/>
            <person name="Ryu S."/>
            <person name="Kim W."/>
        </authorList>
    </citation>
    <scope>NUCLEOTIDE SEQUENCE [LARGE SCALE GENOMIC DNA]</scope>
    <source>
        <tissue evidence="1">Muscle</tissue>
    </source>
</reference>
<name>A0A5B7IZ10_PORTR</name>
<sequence length="117" mass="12986">MKWRVLQDNFGIEGDTSGIVGHSFDAFLLAGFSAGILMDFFQAPVGSELVTPYGSALQRGVSGLSLRVPGEQVSVMIFLPPQARRDPCTHPSILYHFQAFDKIIYLWKKMCYSKRAG</sequence>
<protein>
    <submittedName>
        <fullName evidence="1">Uncharacterized protein</fullName>
    </submittedName>
</protein>
<comment type="caution">
    <text evidence="1">The sequence shown here is derived from an EMBL/GenBank/DDBJ whole genome shotgun (WGS) entry which is preliminary data.</text>
</comment>
<dbReference type="EMBL" id="VSRR010080099">
    <property type="protein sequence ID" value="MPC89162.1"/>
    <property type="molecule type" value="Genomic_DNA"/>
</dbReference>
<evidence type="ECO:0000313" key="2">
    <source>
        <dbReference type="Proteomes" id="UP000324222"/>
    </source>
</evidence>
<dbReference type="Proteomes" id="UP000324222">
    <property type="component" value="Unassembled WGS sequence"/>
</dbReference>
<gene>
    <name evidence="1" type="ORF">E2C01_084097</name>
</gene>